<accession>A0AAD5AF91</accession>
<protein>
    <submittedName>
        <fullName evidence="1">Uncharacterized protein</fullName>
    </submittedName>
</protein>
<gene>
    <name evidence="1" type="ORF">C0J50_3521</name>
</gene>
<keyword evidence="2" id="KW-1185">Reference proteome</keyword>
<dbReference type="AlphaFoldDB" id="A0AAD5AF91"/>
<evidence type="ECO:0000313" key="1">
    <source>
        <dbReference type="EMBL" id="KAI5614709.1"/>
    </source>
</evidence>
<reference evidence="1" key="1">
    <citation type="submission" date="2018-07" db="EMBL/GenBank/DDBJ databases">
        <title>Comparative genomics of catfishes provides insights into carnivory and benthic adaptation.</title>
        <authorList>
            <person name="Zhang Y."/>
            <person name="Wang D."/>
            <person name="Peng Z."/>
            <person name="Zheng S."/>
            <person name="Shao F."/>
            <person name="Tao W."/>
        </authorList>
    </citation>
    <scope>NUCLEOTIDE SEQUENCE</scope>
    <source>
        <strain evidence="1">Chongqing</strain>
    </source>
</reference>
<organism evidence="1 2">
    <name type="scientific">Silurus asotus</name>
    <name type="common">Amur catfish</name>
    <name type="synonym">Parasilurus asotus</name>
    <dbReference type="NCBI Taxonomy" id="30991"/>
    <lineage>
        <taxon>Eukaryota</taxon>
        <taxon>Metazoa</taxon>
        <taxon>Chordata</taxon>
        <taxon>Craniata</taxon>
        <taxon>Vertebrata</taxon>
        <taxon>Euteleostomi</taxon>
        <taxon>Actinopterygii</taxon>
        <taxon>Neopterygii</taxon>
        <taxon>Teleostei</taxon>
        <taxon>Ostariophysi</taxon>
        <taxon>Siluriformes</taxon>
        <taxon>Siluridae</taxon>
        <taxon>Silurus</taxon>
    </lineage>
</organism>
<name>A0AAD5AF91_SILAS</name>
<dbReference type="EMBL" id="MU558159">
    <property type="protein sequence ID" value="KAI5614709.1"/>
    <property type="molecule type" value="Genomic_DNA"/>
</dbReference>
<proteinExistence type="predicted"/>
<sequence>MLCWLKEEEMSVQEFQERVGCVITHVGWERKGDAPPSACGIVEDICEKHASLFHGFRKETQDISVSQQKD</sequence>
<dbReference type="Proteomes" id="UP001205998">
    <property type="component" value="Unassembled WGS sequence"/>
</dbReference>
<evidence type="ECO:0000313" key="2">
    <source>
        <dbReference type="Proteomes" id="UP001205998"/>
    </source>
</evidence>
<comment type="caution">
    <text evidence="1">The sequence shown here is derived from an EMBL/GenBank/DDBJ whole genome shotgun (WGS) entry which is preliminary data.</text>
</comment>